<proteinExistence type="predicted"/>
<comment type="caution">
    <text evidence="2">The sequence shown here is derived from an EMBL/GenBank/DDBJ whole genome shotgun (WGS) entry which is preliminary data.</text>
</comment>
<keyword evidence="2" id="KW-0808">Transferase</keyword>
<evidence type="ECO:0000259" key="1">
    <source>
        <dbReference type="Pfam" id="PF13649"/>
    </source>
</evidence>
<dbReference type="CDD" id="cd02440">
    <property type="entry name" value="AdoMet_MTases"/>
    <property type="match status" value="1"/>
</dbReference>
<keyword evidence="2" id="KW-0489">Methyltransferase</keyword>
<dbReference type="OrthoDB" id="6243at2157"/>
<dbReference type="Proteomes" id="UP000011688">
    <property type="component" value="Unassembled WGS sequence"/>
</dbReference>
<reference evidence="2 3" key="1">
    <citation type="journal article" date="2014" name="PLoS Genet.">
        <title>Phylogenetically driven sequencing of extremely halophilic archaea reveals strategies for static and dynamic osmo-response.</title>
        <authorList>
            <person name="Becker E.A."/>
            <person name="Seitzer P.M."/>
            <person name="Tritt A."/>
            <person name="Larsen D."/>
            <person name="Krusor M."/>
            <person name="Yao A.I."/>
            <person name="Wu D."/>
            <person name="Madern D."/>
            <person name="Eisen J.A."/>
            <person name="Darling A.E."/>
            <person name="Facciotti M.T."/>
        </authorList>
    </citation>
    <scope>NUCLEOTIDE SEQUENCE [LARGE SCALE GENOMIC DNA]</scope>
    <source>
        <strain evidence="2 3">DSM 10524</strain>
    </source>
</reference>
<evidence type="ECO:0000313" key="3">
    <source>
        <dbReference type="Proteomes" id="UP000011688"/>
    </source>
</evidence>
<dbReference type="InterPro" id="IPR041698">
    <property type="entry name" value="Methyltransf_25"/>
</dbReference>
<sequence length="214" mass="23912">MNSDDIHDRWAERTGAYSPAYYAHYGPNETSELLEAIINRVVGPDAAVLELGCSSGRHLAHLHDHGYDDLHGVDINESAFEVMERVYPDLAAAGAFTHGSLEEFVCDHGRDRFDVVYAVQTLQHLPPEAEWVFDELVRLTDSLLVTAETDADESTADAVDDPDSSVTDVRDVDGVPLYVRDWSQVFADRGWVELEDEATVLDYHTFRAFCPPTK</sequence>
<protein>
    <submittedName>
        <fullName evidence="2">Methyltransferase</fullName>
    </submittedName>
</protein>
<dbReference type="InterPro" id="IPR029063">
    <property type="entry name" value="SAM-dependent_MTases_sf"/>
</dbReference>
<dbReference type="Pfam" id="PF13649">
    <property type="entry name" value="Methyltransf_25"/>
    <property type="match status" value="1"/>
</dbReference>
<evidence type="ECO:0000313" key="2">
    <source>
        <dbReference type="EMBL" id="ELY57170.1"/>
    </source>
</evidence>
<feature type="domain" description="Methyltransferase" evidence="1">
    <location>
        <begin position="48"/>
        <end position="140"/>
    </location>
</feature>
<name>L9X640_9EURY</name>
<gene>
    <name evidence="2" type="ORF">C491_11733</name>
</gene>
<organism evidence="2 3">
    <name type="scientific">Natronococcus amylolyticus DSM 10524</name>
    <dbReference type="NCBI Taxonomy" id="1227497"/>
    <lineage>
        <taxon>Archaea</taxon>
        <taxon>Methanobacteriati</taxon>
        <taxon>Methanobacteriota</taxon>
        <taxon>Stenosarchaea group</taxon>
        <taxon>Halobacteria</taxon>
        <taxon>Halobacteriales</taxon>
        <taxon>Natrialbaceae</taxon>
        <taxon>Natronococcus</taxon>
    </lineage>
</organism>
<dbReference type="AlphaFoldDB" id="L9X640"/>
<accession>L9X640</accession>
<dbReference type="GO" id="GO:0008168">
    <property type="term" value="F:methyltransferase activity"/>
    <property type="evidence" value="ECO:0007669"/>
    <property type="project" value="UniProtKB-KW"/>
</dbReference>
<dbReference type="STRING" id="1227497.C491_11733"/>
<dbReference type="eggNOG" id="arCOG06507">
    <property type="taxonomic scope" value="Archaea"/>
</dbReference>
<dbReference type="EMBL" id="AOIB01000025">
    <property type="protein sequence ID" value="ELY57170.1"/>
    <property type="molecule type" value="Genomic_DNA"/>
</dbReference>
<dbReference type="PATRIC" id="fig|1227497.3.peg.2422"/>
<dbReference type="GO" id="GO:0032259">
    <property type="term" value="P:methylation"/>
    <property type="evidence" value="ECO:0007669"/>
    <property type="project" value="UniProtKB-KW"/>
</dbReference>
<dbReference type="Gene3D" id="3.40.50.150">
    <property type="entry name" value="Vaccinia Virus protein VP39"/>
    <property type="match status" value="1"/>
</dbReference>
<dbReference type="SUPFAM" id="SSF53335">
    <property type="entry name" value="S-adenosyl-L-methionine-dependent methyltransferases"/>
    <property type="match status" value="1"/>
</dbReference>
<keyword evidence="3" id="KW-1185">Reference proteome</keyword>
<dbReference type="RefSeq" id="WP_005556388.1">
    <property type="nucleotide sequence ID" value="NZ_AOIB01000025.1"/>
</dbReference>